<reference evidence="3" key="1">
    <citation type="journal article" date="2019" name="Int. J. Syst. Evol. Microbiol.">
        <title>The Global Catalogue of Microorganisms (GCM) 10K type strain sequencing project: providing services to taxonomists for standard genome sequencing and annotation.</title>
        <authorList>
            <consortium name="The Broad Institute Genomics Platform"/>
            <consortium name="The Broad Institute Genome Sequencing Center for Infectious Disease"/>
            <person name="Wu L."/>
            <person name="Ma J."/>
        </authorList>
    </citation>
    <scope>NUCLEOTIDE SEQUENCE [LARGE SCALE GENOMIC DNA]</scope>
    <source>
        <strain evidence="3">CCUG 54522</strain>
    </source>
</reference>
<organism evidence="2 3">
    <name type="scientific">Nocardioides hankookensis</name>
    <dbReference type="NCBI Taxonomy" id="443157"/>
    <lineage>
        <taxon>Bacteria</taxon>
        <taxon>Bacillati</taxon>
        <taxon>Actinomycetota</taxon>
        <taxon>Actinomycetes</taxon>
        <taxon>Propionibacteriales</taxon>
        <taxon>Nocardioidaceae</taxon>
        <taxon>Nocardioides</taxon>
    </lineage>
</organism>
<keyword evidence="3" id="KW-1185">Reference proteome</keyword>
<gene>
    <name evidence="2" type="ORF">ACFPYL_22420</name>
</gene>
<dbReference type="Pfam" id="PF09339">
    <property type="entry name" value="HTH_IclR"/>
    <property type="match status" value="1"/>
</dbReference>
<comment type="caution">
    <text evidence="2">The sequence shown here is derived from an EMBL/GenBank/DDBJ whole genome shotgun (WGS) entry which is preliminary data.</text>
</comment>
<dbReference type="SUPFAM" id="SSF46785">
    <property type="entry name" value="Winged helix' DNA-binding domain"/>
    <property type="match status" value="1"/>
</dbReference>
<dbReference type="InterPro" id="IPR036388">
    <property type="entry name" value="WH-like_DNA-bd_sf"/>
</dbReference>
<sequence length="110" mass="11968">MSDPDSQAIAGRFASKWDWEKALLERSIAEGLTPTAQHVALALSTYADGDGTSIRPTAARVVRVTGRSRATVFQALKELRNRGWVTQVSKGAGATRRASEYRLSIPPKVQ</sequence>
<feature type="domain" description="HTH iclR-type" evidence="1">
    <location>
        <begin position="57"/>
        <end position="88"/>
    </location>
</feature>
<dbReference type="InterPro" id="IPR036390">
    <property type="entry name" value="WH_DNA-bd_sf"/>
</dbReference>
<proteinExistence type="predicted"/>
<dbReference type="Gene3D" id="1.10.10.10">
    <property type="entry name" value="Winged helix-like DNA-binding domain superfamily/Winged helix DNA-binding domain"/>
    <property type="match status" value="1"/>
</dbReference>
<dbReference type="EMBL" id="JBHSRJ010000009">
    <property type="protein sequence ID" value="MFC6045854.1"/>
    <property type="molecule type" value="Genomic_DNA"/>
</dbReference>
<dbReference type="RefSeq" id="WP_379159802.1">
    <property type="nucleotide sequence ID" value="NZ_JBHSRJ010000009.1"/>
</dbReference>
<protein>
    <recommendedName>
        <fullName evidence="1">HTH iclR-type domain-containing protein</fullName>
    </recommendedName>
</protein>
<evidence type="ECO:0000313" key="3">
    <source>
        <dbReference type="Proteomes" id="UP001596135"/>
    </source>
</evidence>
<name>A0ABW1LPX3_9ACTN</name>
<dbReference type="Proteomes" id="UP001596135">
    <property type="component" value="Unassembled WGS sequence"/>
</dbReference>
<evidence type="ECO:0000259" key="1">
    <source>
        <dbReference type="Pfam" id="PF09339"/>
    </source>
</evidence>
<dbReference type="InterPro" id="IPR005471">
    <property type="entry name" value="Tscrpt_reg_IclR_N"/>
</dbReference>
<accession>A0ABW1LPX3</accession>
<evidence type="ECO:0000313" key="2">
    <source>
        <dbReference type="EMBL" id="MFC6045854.1"/>
    </source>
</evidence>